<name>A0A0F9M6N0_9ZZZZ</name>
<accession>A0A0F9M6N0</accession>
<proteinExistence type="predicted"/>
<dbReference type="EMBL" id="LAZR01005071">
    <property type="protein sequence ID" value="KKN03110.1"/>
    <property type="molecule type" value="Genomic_DNA"/>
</dbReference>
<sequence length="67" mass="8047">MKKFVAILSFLLSLFFVVPAQKVNVYERPLQYERSRDYDAKHYRIALTFDLDKKYFEGENRITLTPL</sequence>
<protein>
    <submittedName>
        <fullName evidence="1">Uncharacterized protein</fullName>
    </submittedName>
</protein>
<evidence type="ECO:0000313" key="1">
    <source>
        <dbReference type="EMBL" id="KKN03110.1"/>
    </source>
</evidence>
<organism evidence="1">
    <name type="scientific">marine sediment metagenome</name>
    <dbReference type="NCBI Taxonomy" id="412755"/>
    <lineage>
        <taxon>unclassified sequences</taxon>
        <taxon>metagenomes</taxon>
        <taxon>ecological metagenomes</taxon>
    </lineage>
</organism>
<dbReference type="AlphaFoldDB" id="A0A0F9M6N0"/>
<dbReference type="InterPro" id="IPR042097">
    <property type="entry name" value="Aminopeptidase_N-like_N_sf"/>
</dbReference>
<reference evidence="1" key="1">
    <citation type="journal article" date="2015" name="Nature">
        <title>Complex archaea that bridge the gap between prokaryotes and eukaryotes.</title>
        <authorList>
            <person name="Spang A."/>
            <person name="Saw J.H."/>
            <person name="Jorgensen S.L."/>
            <person name="Zaremba-Niedzwiedzka K."/>
            <person name="Martijn J."/>
            <person name="Lind A.E."/>
            <person name="van Eijk R."/>
            <person name="Schleper C."/>
            <person name="Guy L."/>
            <person name="Ettema T.J."/>
        </authorList>
    </citation>
    <scope>NUCLEOTIDE SEQUENCE</scope>
</reference>
<dbReference type="SUPFAM" id="SSF63737">
    <property type="entry name" value="Leukotriene A4 hydrolase N-terminal domain"/>
    <property type="match status" value="1"/>
</dbReference>
<gene>
    <name evidence="1" type="ORF">LCGC14_1110920</name>
</gene>
<comment type="caution">
    <text evidence="1">The sequence shown here is derived from an EMBL/GenBank/DDBJ whole genome shotgun (WGS) entry which is preliminary data.</text>
</comment>
<feature type="non-terminal residue" evidence="1">
    <location>
        <position position="67"/>
    </location>
</feature>